<keyword evidence="3" id="KW-1185">Reference proteome</keyword>
<protein>
    <submittedName>
        <fullName evidence="2">Uncharacterized protein</fullName>
    </submittedName>
</protein>
<reference evidence="2" key="2">
    <citation type="submission" date="2023-02" db="EMBL/GenBank/DDBJ databases">
        <authorList>
            <person name="Swenson N.G."/>
            <person name="Wegrzyn J.L."/>
            <person name="Mcevoy S.L."/>
        </authorList>
    </citation>
    <scope>NUCLEOTIDE SEQUENCE</scope>
    <source>
        <strain evidence="2">91603</strain>
        <tissue evidence="2">Leaf</tissue>
    </source>
</reference>
<gene>
    <name evidence="2" type="ORF">LWI28_000736</name>
</gene>
<dbReference type="EMBL" id="JAJSOW010000101">
    <property type="protein sequence ID" value="KAI9180061.1"/>
    <property type="molecule type" value="Genomic_DNA"/>
</dbReference>
<feature type="compositionally biased region" description="Basic and acidic residues" evidence="1">
    <location>
        <begin position="134"/>
        <end position="146"/>
    </location>
</feature>
<organism evidence="2 3">
    <name type="scientific">Acer negundo</name>
    <name type="common">Box elder</name>
    <dbReference type="NCBI Taxonomy" id="4023"/>
    <lineage>
        <taxon>Eukaryota</taxon>
        <taxon>Viridiplantae</taxon>
        <taxon>Streptophyta</taxon>
        <taxon>Embryophyta</taxon>
        <taxon>Tracheophyta</taxon>
        <taxon>Spermatophyta</taxon>
        <taxon>Magnoliopsida</taxon>
        <taxon>eudicotyledons</taxon>
        <taxon>Gunneridae</taxon>
        <taxon>Pentapetalae</taxon>
        <taxon>rosids</taxon>
        <taxon>malvids</taxon>
        <taxon>Sapindales</taxon>
        <taxon>Sapindaceae</taxon>
        <taxon>Hippocastanoideae</taxon>
        <taxon>Acereae</taxon>
        <taxon>Acer</taxon>
    </lineage>
</organism>
<evidence type="ECO:0000256" key="1">
    <source>
        <dbReference type="SAM" id="MobiDB-lite"/>
    </source>
</evidence>
<feature type="region of interest" description="Disordered" evidence="1">
    <location>
        <begin position="310"/>
        <end position="333"/>
    </location>
</feature>
<name>A0AAD5IWQ7_ACENE</name>
<feature type="region of interest" description="Disordered" evidence="1">
    <location>
        <begin position="177"/>
        <end position="205"/>
    </location>
</feature>
<feature type="compositionally biased region" description="Polar residues" evidence="1">
    <location>
        <begin position="183"/>
        <end position="202"/>
    </location>
</feature>
<proteinExistence type="predicted"/>
<comment type="caution">
    <text evidence="2">The sequence shown here is derived from an EMBL/GenBank/DDBJ whole genome shotgun (WGS) entry which is preliminary data.</text>
</comment>
<feature type="region of interest" description="Disordered" evidence="1">
    <location>
        <begin position="338"/>
        <end position="357"/>
    </location>
</feature>
<accession>A0AAD5IWQ7</accession>
<dbReference type="Proteomes" id="UP001064489">
    <property type="component" value="Chromosome 4"/>
</dbReference>
<dbReference type="AlphaFoldDB" id="A0AAD5IWQ7"/>
<reference evidence="2" key="1">
    <citation type="journal article" date="2022" name="Plant J.">
        <title>Strategies of tolerance reflected in two North American maple genomes.</title>
        <authorList>
            <person name="McEvoy S.L."/>
            <person name="Sezen U.U."/>
            <person name="Trouern-Trend A."/>
            <person name="McMahon S.M."/>
            <person name="Schaberg P.G."/>
            <person name="Yang J."/>
            <person name="Wegrzyn J.L."/>
            <person name="Swenson N.G."/>
        </authorList>
    </citation>
    <scope>NUCLEOTIDE SEQUENCE</scope>
    <source>
        <strain evidence="2">91603</strain>
    </source>
</reference>
<feature type="compositionally biased region" description="Basic and acidic residues" evidence="1">
    <location>
        <begin position="316"/>
        <end position="331"/>
    </location>
</feature>
<feature type="region of interest" description="Disordered" evidence="1">
    <location>
        <begin position="134"/>
        <end position="157"/>
    </location>
</feature>
<sequence length="357" mass="40250">MTHVYRYMDSQPNQRNQVPYPQYYYPSYDGVPPHMMAVDQVKFPAMYESWPYGSNCAYPMPCHTCGSHGNFPSYYSFQPPLPHFFHHRNITDVDIILYSPFKTLSIIPFLHIIGWSYPEEPPYSFKFFPVKPPQSDDGKNISETNKESLGGQVKSSKMKENSAYQKSILVKQVGMNKEDKAENTSIGNSSGTSMKRQFSSPPKMSKLPPVCLRIEPLPRKKNGLKENSPLGAQARYVFLIKSGEVKLEKSEEKKSGENSSNAEVVSNMQLNGSFNVLPELEQFVNLPSISEEKTSSKEFMNALLQGLSCDPDGEVDENKVATKSDGTDKSTELQQKMIVDEEPAVSELEKNELVAKE</sequence>
<evidence type="ECO:0000313" key="2">
    <source>
        <dbReference type="EMBL" id="KAI9180061.1"/>
    </source>
</evidence>
<evidence type="ECO:0000313" key="3">
    <source>
        <dbReference type="Proteomes" id="UP001064489"/>
    </source>
</evidence>
<feature type="compositionally biased region" description="Basic and acidic residues" evidence="1">
    <location>
        <begin position="347"/>
        <end position="357"/>
    </location>
</feature>